<comment type="cofactor">
    <cofactor evidence="1 13">
        <name>heme</name>
        <dbReference type="ChEBI" id="CHEBI:30413"/>
    </cofactor>
</comment>
<comment type="subcellular location">
    <subcellularLocation>
        <location evidence="2">Membrane</location>
    </subcellularLocation>
</comment>
<evidence type="ECO:0000256" key="7">
    <source>
        <dbReference type="ARBA" id="ARBA00022723"/>
    </source>
</evidence>
<dbReference type="GO" id="GO:0016020">
    <property type="term" value="C:membrane"/>
    <property type="evidence" value="ECO:0007669"/>
    <property type="project" value="UniProtKB-SubCell"/>
</dbReference>
<gene>
    <name evidence="14" type="ORF">DFH07DRAFT_1061474</name>
</gene>
<keyword evidence="7 13" id="KW-0479">Metal-binding</keyword>
<keyword evidence="10 13" id="KW-0408">Iron</keyword>
<dbReference type="GO" id="GO:0005506">
    <property type="term" value="F:iron ion binding"/>
    <property type="evidence" value="ECO:0007669"/>
    <property type="project" value="InterPro"/>
</dbReference>
<keyword evidence="6" id="KW-0812">Transmembrane</keyword>
<dbReference type="Gene3D" id="1.10.630.10">
    <property type="entry name" value="Cytochrome P450"/>
    <property type="match status" value="1"/>
</dbReference>
<dbReference type="GO" id="GO:0004497">
    <property type="term" value="F:monooxygenase activity"/>
    <property type="evidence" value="ECO:0007669"/>
    <property type="project" value="UniProtKB-KW"/>
</dbReference>
<keyword evidence="9" id="KW-0560">Oxidoreductase</keyword>
<evidence type="ECO:0000313" key="15">
    <source>
        <dbReference type="Proteomes" id="UP001215280"/>
    </source>
</evidence>
<feature type="binding site" description="axial binding residue" evidence="13">
    <location>
        <position position="476"/>
    </location>
    <ligand>
        <name>heme</name>
        <dbReference type="ChEBI" id="CHEBI:30413"/>
    </ligand>
    <ligandPart>
        <name>Fe</name>
        <dbReference type="ChEBI" id="CHEBI:18248"/>
    </ligandPart>
</feature>
<dbReference type="Pfam" id="PF00067">
    <property type="entry name" value="p450"/>
    <property type="match status" value="1"/>
</dbReference>
<comment type="caution">
    <text evidence="14">The sequence shown here is derived from an EMBL/GenBank/DDBJ whole genome shotgun (WGS) entry which is preliminary data.</text>
</comment>
<protein>
    <submittedName>
        <fullName evidence="14">Cytochrome P450</fullName>
    </submittedName>
</protein>
<evidence type="ECO:0000256" key="12">
    <source>
        <dbReference type="ARBA" id="ARBA00023136"/>
    </source>
</evidence>
<dbReference type="PRINTS" id="PR00385">
    <property type="entry name" value="P450"/>
</dbReference>
<evidence type="ECO:0000256" key="3">
    <source>
        <dbReference type="ARBA" id="ARBA00004721"/>
    </source>
</evidence>
<dbReference type="PANTHER" id="PTHR24305:SF166">
    <property type="entry name" value="CYTOCHROME P450 12A4, MITOCHONDRIAL-RELATED"/>
    <property type="match status" value="1"/>
</dbReference>
<evidence type="ECO:0000313" key="14">
    <source>
        <dbReference type="EMBL" id="KAJ7753353.1"/>
    </source>
</evidence>
<name>A0AAD7J1S4_9AGAR</name>
<evidence type="ECO:0000256" key="5">
    <source>
        <dbReference type="ARBA" id="ARBA00022617"/>
    </source>
</evidence>
<dbReference type="PRINTS" id="PR00465">
    <property type="entry name" value="EP450IV"/>
</dbReference>
<dbReference type="InterPro" id="IPR050121">
    <property type="entry name" value="Cytochrome_P450_monoxygenase"/>
</dbReference>
<keyword evidence="8" id="KW-1133">Transmembrane helix</keyword>
<dbReference type="GO" id="GO:0016705">
    <property type="term" value="F:oxidoreductase activity, acting on paired donors, with incorporation or reduction of molecular oxygen"/>
    <property type="evidence" value="ECO:0007669"/>
    <property type="project" value="InterPro"/>
</dbReference>
<keyword evidence="12" id="KW-0472">Membrane</keyword>
<dbReference type="InterPro" id="IPR001128">
    <property type="entry name" value="Cyt_P450"/>
</dbReference>
<comment type="similarity">
    <text evidence="4">Belongs to the cytochrome P450 family.</text>
</comment>
<dbReference type="InterPro" id="IPR036396">
    <property type="entry name" value="Cyt_P450_sf"/>
</dbReference>
<evidence type="ECO:0000256" key="2">
    <source>
        <dbReference type="ARBA" id="ARBA00004370"/>
    </source>
</evidence>
<dbReference type="PANTHER" id="PTHR24305">
    <property type="entry name" value="CYTOCHROME P450"/>
    <property type="match status" value="1"/>
</dbReference>
<evidence type="ECO:0000256" key="13">
    <source>
        <dbReference type="PIRSR" id="PIRSR602403-1"/>
    </source>
</evidence>
<keyword evidence="5 13" id="KW-0349">Heme</keyword>
<keyword evidence="11" id="KW-0503">Monooxygenase</keyword>
<evidence type="ECO:0000256" key="10">
    <source>
        <dbReference type="ARBA" id="ARBA00023004"/>
    </source>
</evidence>
<dbReference type="EMBL" id="JARJLG010000071">
    <property type="protein sequence ID" value="KAJ7753353.1"/>
    <property type="molecule type" value="Genomic_DNA"/>
</dbReference>
<dbReference type="InterPro" id="IPR002403">
    <property type="entry name" value="Cyt_P450_E_grp-IV"/>
</dbReference>
<organism evidence="14 15">
    <name type="scientific">Mycena maculata</name>
    <dbReference type="NCBI Taxonomy" id="230809"/>
    <lineage>
        <taxon>Eukaryota</taxon>
        <taxon>Fungi</taxon>
        <taxon>Dikarya</taxon>
        <taxon>Basidiomycota</taxon>
        <taxon>Agaricomycotina</taxon>
        <taxon>Agaricomycetes</taxon>
        <taxon>Agaricomycetidae</taxon>
        <taxon>Agaricales</taxon>
        <taxon>Marasmiineae</taxon>
        <taxon>Mycenaceae</taxon>
        <taxon>Mycena</taxon>
    </lineage>
</organism>
<dbReference type="SUPFAM" id="SSF48264">
    <property type="entry name" value="Cytochrome P450"/>
    <property type="match status" value="1"/>
</dbReference>
<reference evidence="14" key="1">
    <citation type="submission" date="2023-03" db="EMBL/GenBank/DDBJ databases">
        <title>Massive genome expansion in bonnet fungi (Mycena s.s.) driven by repeated elements and novel gene families across ecological guilds.</title>
        <authorList>
            <consortium name="Lawrence Berkeley National Laboratory"/>
            <person name="Harder C.B."/>
            <person name="Miyauchi S."/>
            <person name="Viragh M."/>
            <person name="Kuo A."/>
            <person name="Thoen E."/>
            <person name="Andreopoulos B."/>
            <person name="Lu D."/>
            <person name="Skrede I."/>
            <person name="Drula E."/>
            <person name="Henrissat B."/>
            <person name="Morin E."/>
            <person name="Kohler A."/>
            <person name="Barry K."/>
            <person name="LaButti K."/>
            <person name="Morin E."/>
            <person name="Salamov A."/>
            <person name="Lipzen A."/>
            <person name="Mereny Z."/>
            <person name="Hegedus B."/>
            <person name="Baldrian P."/>
            <person name="Stursova M."/>
            <person name="Weitz H."/>
            <person name="Taylor A."/>
            <person name="Grigoriev I.V."/>
            <person name="Nagy L.G."/>
            <person name="Martin F."/>
            <person name="Kauserud H."/>
        </authorList>
    </citation>
    <scope>NUCLEOTIDE SEQUENCE</scope>
    <source>
        <strain evidence="14">CBHHK188m</strain>
    </source>
</reference>
<evidence type="ECO:0000256" key="1">
    <source>
        <dbReference type="ARBA" id="ARBA00001971"/>
    </source>
</evidence>
<comment type="pathway">
    <text evidence="3">Secondary metabolite biosynthesis; terpenoid biosynthesis.</text>
</comment>
<evidence type="ECO:0000256" key="11">
    <source>
        <dbReference type="ARBA" id="ARBA00023033"/>
    </source>
</evidence>
<evidence type="ECO:0000256" key="4">
    <source>
        <dbReference type="ARBA" id="ARBA00010617"/>
    </source>
</evidence>
<evidence type="ECO:0000256" key="6">
    <source>
        <dbReference type="ARBA" id="ARBA00022692"/>
    </source>
</evidence>
<dbReference type="AlphaFoldDB" id="A0AAD7J1S4"/>
<evidence type="ECO:0000256" key="8">
    <source>
        <dbReference type="ARBA" id="ARBA00022989"/>
    </source>
</evidence>
<dbReference type="Proteomes" id="UP001215280">
    <property type="component" value="Unassembled WGS sequence"/>
</dbReference>
<keyword evidence="15" id="KW-1185">Reference proteome</keyword>
<accession>A0AAD7J1S4</accession>
<dbReference type="GO" id="GO:0020037">
    <property type="term" value="F:heme binding"/>
    <property type="evidence" value="ECO:0007669"/>
    <property type="project" value="InterPro"/>
</dbReference>
<sequence length="541" mass="60884">MISSSAFWASVTLAGAAYTYWRLRKKSFLKDIRGPKPTSWLYGHQIEMQQSNVGELDFAWEREYKGAWKVGDCFGREILMLTDPGAINYVVHKRGYAYPKTRPQKQLTRLFFGRGVAWAAGQRHALHRKVLNPAFTVQSIRAHFPVFRRVASQLSALWADQIQESDVSSAQRFDISKGLTRAALDIIGESVFDYHFGSLNDDNDFFSSILNNLFADSTVHPPPAAILFTGTWAFIPESILQFVAYLPARQFVRFREFLSVGKRLGAQLLGDKGENSATDRKKNDILSILVQANESNEVRNRLDSDEILSQITTLLLAGHESTSATMIWLLYELAYHPDDQTRLRAEIMASRQSLAGHDFSVTELENLPFLNACIKEVLRYHPISPWITRQSAEHDVILLSAPLLTKSGTYIDEIEVGPHQQVLISTCGYNRLESVFGEDASQWNPSRFLDPALRDGKVSIGLYANLLTFSGGPSGCIGYRFAILEMLAVIVELIEKFEFAPPPDRPVMQRVRAGAVMAPFIKDKFEERVQMPLSVSLAQVN</sequence>
<proteinExistence type="inferred from homology"/>
<evidence type="ECO:0000256" key="9">
    <source>
        <dbReference type="ARBA" id="ARBA00023002"/>
    </source>
</evidence>